<dbReference type="Pfam" id="PF03976">
    <property type="entry name" value="PPK2"/>
    <property type="match status" value="1"/>
</dbReference>
<comment type="similarity">
    <text evidence="1">Belongs to the polyphosphate kinase 2 (PPK2) family. Class I subfamily.</text>
</comment>
<comment type="catalytic activity">
    <reaction evidence="5">
        <text>[phosphate](n) + ATP = [phosphate](n+1) + ADP</text>
        <dbReference type="Rhea" id="RHEA:19573"/>
        <dbReference type="Rhea" id="RHEA-COMP:9859"/>
        <dbReference type="Rhea" id="RHEA-COMP:14280"/>
        <dbReference type="ChEBI" id="CHEBI:16838"/>
        <dbReference type="ChEBI" id="CHEBI:30616"/>
        <dbReference type="ChEBI" id="CHEBI:456216"/>
    </reaction>
    <physiologicalReaction direction="right-to-left" evidence="5">
        <dbReference type="Rhea" id="RHEA:19575"/>
    </physiologicalReaction>
</comment>
<feature type="domain" description="Polyphosphate kinase-2-related" evidence="6">
    <location>
        <begin position="38"/>
        <end position="262"/>
    </location>
</feature>
<dbReference type="RefSeq" id="WP_377031251.1">
    <property type="nucleotide sequence ID" value="NZ_JBHOMY010000119.1"/>
</dbReference>
<dbReference type="EMBL" id="JBHOMY010000119">
    <property type="protein sequence ID" value="MFC1459729.1"/>
    <property type="molecule type" value="Genomic_DNA"/>
</dbReference>
<dbReference type="Proteomes" id="UP001593940">
    <property type="component" value="Unassembled WGS sequence"/>
</dbReference>
<dbReference type="InterPro" id="IPR022300">
    <property type="entry name" value="PPK2-rel_1"/>
</dbReference>
<proteinExistence type="inferred from homology"/>
<dbReference type="NCBIfam" id="TIGR03709">
    <property type="entry name" value="PPK2_rel_1"/>
    <property type="match status" value="1"/>
</dbReference>
<evidence type="ECO:0000313" key="7">
    <source>
        <dbReference type="EMBL" id="MFC1459729.1"/>
    </source>
</evidence>
<evidence type="ECO:0000256" key="3">
    <source>
        <dbReference type="ARBA" id="ARBA00022777"/>
    </source>
</evidence>
<sequence length="276" mass="31683">MTMTDLAKTLIEKLRVSPGEKARLRDRDPRDKSLFGDEQETKANTASLAKEIDTLQDRLYAEGARSLLVILQGTDTSGKDGTIRSVFNATGPLGVAVHAFGPPTKLELEHDYLWRVHAVCPRRGTIGIFNRSHYEDVLIGRVRKFAPEPVIEQRYEQINAFEKMLVENGTTILKFMLHISKDEQKERLQARLDDPTKNWKFNPGDLDDREHWDDYQQAYETMLHRCSTPWALWHVIPADRKWVRNAAIANIVKATLEEMNPQYPQVSWNPGDFSVV</sequence>
<evidence type="ECO:0000256" key="2">
    <source>
        <dbReference type="ARBA" id="ARBA00022679"/>
    </source>
</evidence>
<keyword evidence="4" id="KW-0066">ATP synthesis</keyword>
<reference evidence="7 8" key="1">
    <citation type="submission" date="2024-09" db="EMBL/GenBank/DDBJ databases">
        <title>Nodulacao em especies de Leguminosae Basais da Amazonia e Caracterizacao dos Rizobios e Bacterias Associadas aos Nodulos.</title>
        <authorList>
            <person name="Jambeiro I.C.A."/>
            <person name="Lopes I.S."/>
            <person name="Aguiar E.R.G.R."/>
            <person name="Santos A.F.J."/>
            <person name="Dos Santos J.M.F."/>
            <person name="Gross E."/>
        </authorList>
    </citation>
    <scope>NUCLEOTIDE SEQUENCE [LARGE SCALE GENOMIC DNA]</scope>
    <source>
        <strain evidence="7 8">BRUESC1165</strain>
    </source>
</reference>
<protein>
    <submittedName>
        <fullName evidence="7">Polyphosphate kinase 2 family protein</fullName>
    </submittedName>
</protein>
<dbReference type="InterPro" id="IPR027417">
    <property type="entry name" value="P-loop_NTPase"/>
</dbReference>
<keyword evidence="8" id="KW-1185">Reference proteome</keyword>
<dbReference type="PANTHER" id="PTHR34383:SF3">
    <property type="entry name" value="POLYPHOSPHATE:AMP PHOSPHOTRANSFERASE"/>
    <property type="match status" value="1"/>
</dbReference>
<evidence type="ECO:0000259" key="6">
    <source>
        <dbReference type="Pfam" id="PF03976"/>
    </source>
</evidence>
<keyword evidence="3 7" id="KW-0418">Kinase</keyword>
<accession>A0ABV6YEL2</accession>
<comment type="caution">
    <text evidence="7">The sequence shown here is derived from an EMBL/GenBank/DDBJ whole genome shotgun (WGS) entry which is preliminary data.</text>
</comment>
<organism evidence="7 8">
    <name type="scientific">Microvirga arabica</name>
    <dbReference type="NCBI Taxonomy" id="1128671"/>
    <lineage>
        <taxon>Bacteria</taxon>
        <taxon>Pseudomonadati</taxon>
        <taxon>Pseudomonadota</taxon>
        <taxon>Alphaproteobacteria</taxon>
        <taxon>Hyphomicrobiales</taxon>
        <taxon>Methylobacteriaceae</taxon>
        <taxon>Microvirga</taxon>
    </lineage>
</organism>
<evidence type="ECO:0000256" key="1">
    <source>
        <dbReference type="ARBA" id="ARBA00009924"/>
    </source>
</evidence>
<dbReference type="InterPro" id="IPR016898">
    <property type="entry name" value="Polyphosphate_phosphotransfera"/>
</dbReference>
<dbReference type="GO" id="GO:0016301">
    <property type="term" value="F:kinase activity"/>
    <property type="evidence" value="ECO:0007669"/>
    <property type="project" value="UniProtKB-KW"/>
</dbReference>
<dbReference type="PIRSF" id="PIRSF028756">
    <property type="entry name" value="PPK2_prd"/>
    <property type="match status" value="1"/>
</dbReference>
<gene>
    <name evidence="7" type="ORF">ACETIH_24120</name>
</gene>
<evidence type="ECO:0000313" key="8">
    <source>
        <dbReference type="Proteomes" id="UP001593940"/>
    </source>
</evidence>
<dbReference type="InterPro" id="IPR022488">
    <property type="entry name" value="PPK2-related"/>
</dbReference>
<dbReference type="PANTHER" id="PTHR34383">
    <property type="entry name" value="POLYPHOSPHATE:AMP PHOSPHOTRANSFERASE-RELATED"/>
    <property type="match status" value="1"/>
</dbReference>
<dbReference type="SUPFAM" id="SSF52540">
    <property type="entry name" value="P-loop containing nucleoside triphosphate hydrolases"/>
    <property type="match status" value="1"/>
</dbReference>
<dbReference type="Gene3D" id="3.40.50.300">
    <property type="entry name" value="P-loop containing nucleotide triphosphate hydrolases"/>
    <property type="match status" value="1"/>
</dbReference>
<name>A0ABV6YEL2_9HYPH</name>
<evidence type="ECO:0000256" key="4">
    <source>
        <dbReference type="ARBA" id="ARBA00023310"/>
    </source>
</evidence>
<keyword evidence="2" id="KW-0808">Transferase</keyword>
<evidence type="ECO:0000256" key="5">
    <source>
        <dbReference type="ARBA" id="ARBA00024500"/>
    </source>
</evidence>